<dbReference type="Proteomes" id="UP000006911">
    <property type="component" value="Unassembled WGS sequence"/>
</dbReference>
<dbReference type="Gene3D" id="1.10.238.10">
    <property type="entry name" value="EF-hand"/>
    <property type="match status" value="1"/>
</dbReference>
<dbReference type="InterPro" id="IPR009060">
    <property type="entry name" value="UBA-like_sf"/>
</dbReference>
<dbReference type="GO" id="GO:0005886">
    <property type="term" value="C:plasma membrane"/>
    <property type="evidence" value="ECO:0007669"/>
    <property type="project" value="UniProtKB-ARBA"/>
</dbReference>
<feature type="domain" description="DCUN1" evidence="3">
    <location>
        <begin position="158"/>
        <end position="351"/>
    </location>
</feature>
<gene>
    <name evidence="4" type="ORF">GSTUM_00010138001</name>
</gene>
<keyword evidence="1" id="KW-0833">Ubl conjugation pathway</keyword>
<dbReference type="Pfam" id="PF14555">
    <property type="entry name" value="UBA_4"/>
    <property type="match status" value="1"/>
</dbReference>
<evidence type="ECO:0000313" key="5">
    <source>
        <dbReference type="Proteomes" id="UP000006911"/>
    </source>
</evidence>
<dbReference type="GeneID" id="9186069"/>
<dbReference type="FunFam" id="1.10.238.200:FF:000003">
    <property type="entry name" value="DCN1-like protein 3"/>
    <property type="match status" value="1"/>
</dbReference>
<dbReference type="PROSITE" id="PS51229">
    <property type="entry name" value="DCUN1"/>
    <property type="match status" value="1"/>
</dbReference>
<dbReference type="RefSeq" id="XP_002841134.1">
    <property type="nucleotide sequence ID" value="XM_002841088.1"/>
</dbReference>
<evidence type="ECO:0000256" key="1">
    <source>
        <dbReference type="ARBA" id="ARBA00022786"/>
    </source>
</evidence>
<dbReference type="GO" id="GO:0045116">
    <property type="term" value="P:protein neddylation"/>
    <property type="evidence" value="ECO:0007669"/>
    <property type="project" value="TreeGrafter"/>
</dbReference>
<dbReference type="AlphaFoldDB" id="D5GLD2"/>
<dbReference type="InterPro" id="IPR042460">
    <property type="entry name" value="DCN1-like_PONY"/>
</dbReference>
<evidence type="ECO:0000259" key="3">
    <source>
        <dbReference type="PROSITE" id="PS51229"/>
    </source>
</evidence>
<dbReference type="eggNOG" id="KOG3077">
    <property type="taxonomic scope" value="Eukaryota"/>
</dbReference>
<dbReference type="InterPro" id="IPR005176">
    <property type="entry name" value="PONY_dom"/>
</dbReference>
<dbReference type="PANTHER" id="PTHR12281">
    <property type="entry name" value="RP42 RELATED"/>
    <property type="match status" value="1"/>
</dbReference>
<keyword evidence="5" id="KW-1185">Reference proteome</keyword>
<proteinExistence type="predicted"/>
<dbReference type="GO" id="GO:0097602">
    <property type="term" value="F:cullin family protein binding"/>
    <property type="evidence" value="ECO:0007669"/>
    <property type="project" value="TreeGrafter"/>
</dbReference>
<dbReference type="GO" id="GO:0032182">
    <property type="term" value="F:ubiquitin-like protein binding"/>
    <property type="evidence" value="ECO:0007669"/>
    <property type="project" value="TreeGrafter"/>
</dbReference>
<dbReference type="OMA" id="LWCKFLQ"/>
<dbReference type="GO" id="GO:0000151">
    <property type="term" value="C:ubiquitin ligase complex"/>
    <property type="evidence" value="ECO:0007669"/>
    <property type="project" value="TreeGrafter"/>
</dbReference>
<dbReference type="Gene3D" id="1.10.238.200">
    <property type="entry name" value="Cullin, PONY binding domain"/>
    <property type="match status" value="1"/>
</dbReference>
<dbReference type="Pfam" id="PF03556">
    <property type="entry name" value="Cullin_binding"/>
    <property type="match status" value="1"/>
</dbReference>
<dbReference type="GO" id="GO:0031624">
    <property type="term" value="F:ubiquitin conjugating enzyme binding"/>
    <property type="evidence" value="ECO:0007669"/>
    <property type="project" value="TreeGrafter"/>
</dbReference>
<reference evidence="4 5" key="1">
    <citation type="journal article" date="2010" name="Nature">
        <title>Perigord black truffle genome uncovers evolutionary origins and mechanisms of symbiosis.</title>
        <authorList>
            <person name="Martin F."/>
            <person name="Kohler A."/>
            <person name="Murat C."/>
            <person name="Balestrini R."/>
            <person name="Coutinho P.M."/>
            <person name="Jaillon O."/>
            <person name="Montanini B."/>
            <person name="Morin E."/>
            <person name="Noel B."/>
            <person name="Percudani R."/>
            <person name="Porcel B."/>
            <person name="Rubini A."/>
            <person name="Amicucci A."/>
            <person name="Amselem J."/>
            <person name="Anthouard V."/>
            <person name="Arcioni S."/>
            <person name="Artiguenave F."/>
            <person name="Aury J.M."/>
            <person name="Ballario P."/>
            <person name="Bolchi A."/>
            <person name="Brenna A."/>
            <person name="Brun A."/>
            <person name="Buee M."/>
            <person name="Cantarel B."/>
            <person name="Chevalier G."/>
            <person name="Couloux A."/>
            <person name="Da Silva C."/>
            <person name="Denoeud F."/>
            <person name="Duplessis S."/>
            <person name="Ghignone S."/>
            <person name="Hilselberger B."/>
            <person name="Iotti M."/>
            <person name="Marcais B."/>
            <person name="Mello A."/>
            <person name="Miranda M."/>
            <person name="Pacioni G."/>
            <person name="Quesneville H."/>
            <person name="Riccioni C."/>
            <person name="Ruotolo R."/>
            <person name="Splivallo R."/>
            <person name="Stocchi V."/>
            <person name="Tisserant E."/>
            <person name="Viscomi A.R."/>
            <person name="Zambonelli A."/>
            <person name="Zampieri E."/>
            <person name="Henrissat B."/>
            <person name="Lebrun M.H."/>
            <person name="Paolocci F."/>
            <person name="Bonfante P."/>
            <person name="Ottonello S."/>
            <person name="Wincker P."/>
        </authorList>
    </citation>
    <scope>NUCLEOTIDE SEQUENCE [LARGE SCALE GENOMIC DNA]</scope>
    <source>
        <strain evidence="4 5">Mel28</strain>
    </source>
</reference>
<dbReference type="HOGENOM" id="CLU_047042_0_1_1"/>
<accession>D5GLD2</accession>
<protein>
    <recommendedName>
        <fullName evidence="2">Defective in cullin neddylation protein</fullName>
    </recommendedName>
</protein>
<dbReference type="PANTHER" id="PTHR12281:SF31">
    <property type="entry name" value="DCN1-LIKE PROTEIN 3"/>
    <property type="match status" value="1"/>
</dbReference>
<dbReference type="InterPro" id="IPR014764">
    <property type="entry name" value="DCN-prot"/>
</dbReference>
<dbReference type="STRING" id="656061.D5GLD2"/>
<evidence type="ECO:0000313" key="4">
    <source>
        <dbReference type="EMBL" id="CAZ85325.1"/>
    </source>
</evidence>
<organism evidence="4 5">
    <name type="scientific">Tuber melanosporum (strain Mel28)</name>
    <name type="common">Perigord black truffle</name>
    <dbReference type="NCBI Taxonomy" id="656061"/>
    <lineage>
        <taxon>Eukaryota</taxon>
        <taxon>Fungi</taxon>
        <taxon>Dikarya</taxon>
        <taxon>Ascomycota</taxon>
        <taxon>Pezizomycotina</taxon>
        <taxon>Pezizomycetes</taxon>
        <taxon>Pezizales</taxon>
        <taxon>Tuberaceae</taxon>
        <taxon>Tuber</taxon>
    </lineage>
</organism>
<dbReference type="KEGG" id="tml:GSTUM_00010138001"/>
<dbReference type="FunCoup" id="D5GLD2">
    <property type="interactions" value="391"/>
</dbReference>
<dbReference type="EMBL" id="FN430348">
    <property type="protein sequence ID" value="CAZ85325.1"/>
    <property type="molecule type" value="Genomic_DNA"/>
</dbReference>
<evidence type="ECO:0000256" key="2">
    <source>
        <dbReference type="RuleBase" id="RU410713"/>
    </source>
</evidence>
<dbReference type="SUPFAM" id="SSF46934">
    <property type="entry name" value="UBA-like"/>
    <property type="match status" value="1"/>
</dbReference>
<sequence length="367" mass="41910">MKPSLSFDLKLGTGSDSTLACSGFKPNQKPDSGFGQGIIISGIVQVPRRVLCSLSPIHPLGAWYFNSILTPPPCNHHHRRDPENWDCLLRNIFPPSSTHELRMSYTPSQRFAIQQFIAFTACPERTAAKFLKSHSWNVEIAVDSYFTSNNSSSTMPSSADPALRKVFDQFREPGDPEDTMTVNGVMKFLPVIGVGLEEETVLVLAEALKAPTMGEFTREGFVEGWKALNCDTLEKMRAKVPALRTSFTHDEATFKRVYLFTYNFARNPNQRSLQMDTAIEYWKLLFTHRFQKNLEDWIEFLETEYKKSIAKDTWNCMYDFVQFADKDPELRSYDVDGAWPSILDDFVQFSRKKNGTEQPSQEEMDTS</sequence>
<dbReference type="InParanoid" id="D5GLD2"/>
<comment type="function">
    <text evidence="2">Neddylation of cullins play an essential role in the regulation of SCF-type complexes activity.</text>
</comment>
<name>D5GLD2_TUBMM</name>
<dbReference type="Gene3D" id="1.10.8.10">
    <property type="entry name" value="DNA helicase RuvA subunit, C-terminal domain"/>
    <property type="match status" value="1"/>
</dbReference>